<feature type="region of interest" description="Disordered" evidence="1">
    <location>
        <begin position="67"/>
        <end position="90"/>
    </location>
</feature>
<dbReference type="InterPro" id="IPR005114">
    <property type="entry name" value="Helicase_assoc"/>
</dbReference>
<keyword evidence="4" id="KW-1185">Reference proteome</keyword>
<protein>
    <recommendedName>
        <fullName evidence="2">Helicase-associated domain-containing protein</fullName>
    </recommendedName>
</protein>
<dbReference type="VEuPathDB" id="FungiDB:SDRG_14061"/>
<dbReference type="OrthoDB" id="75265at2759"/>
<organism evidence="3 4">
    <name type="scientific">Saprolegnia diclina (strain VS20)</name>
    <dbReference type="NCBI Taxonomy" id="1156394"/>
    <lineage>
        <taxon>Eukaryota</taxon>
        <taxon>Sar</taxon>
        <taxon>Stramenopiles</taxon>
        <taxon>Oomycota</taxon>
        <taxon>Saprolegniomycetes</taxon>
        <taxon>Saprolegniales</taxon>
        <taxon>Saprolegniaceae</taxon>
        <taxon>Saprolegnia</taxon>
    </lineage>
</organism>
<dbReference type="Gene3D" id="6.10.140.530">
    <property type="match status" value="1"/>
</dbReference>
<gene>
    <name evidence="3" type="ORF">SDRG_14061</name>
</gene>
<feature type="domain" description="Helicase-associated" evidence="2">
    <location>
        <begin position="167"/>
        <end position="238"/>
    </location>
</feature>
<dbReference type="PANTHER" id="PTHR37066:SF1">
    <property type="entry name" value="LNS2_PITP DOMAIN-CONTAINING PROTEIN"/>
    <property type="match status" value="1"/>
</dbReference>
<dbReference type="Pfam" id="PF03457">
    <property type="entry name" value="HA"/>
    <property type="match status" value="2"/>
</dbReference>
<sequence>MPGPPAAAADALPQAVDAVEQALRELRRHALNEGQAEHLATMELAASALKASLTTTLPTTCQPLAEGAEKKSYKRKHRTAQETSSMSLERQNEFADAAHVQRGLYPELPYTLFPSTFEVPVSAPWPPNLHGKTLRVCEFRQLYRYKKLDAGIVAAMDAIGFVWDLSDHQWETKVAAIATFQRLHGHLAVPTGFVVPENDPQWHVDHHGLRLGRLVVALRTRADKLSPAKRQQLQSLGFIWTIQASISWQDKMEALSIFRHLHGHVNVPQKFEVPAKDIAWPKRLWHMKLGVVVSTLRTRRPKLPPARIAELDAMGFLWTMYKNKGPKT</sequence>
<dbReference type="RefSeq" id="XP_008618387.1">
    <property type="nucleotide sequence ID" value="XM_008620165.1"/>
</dbReference>
<reference evidence="3 4" key="1">
    <citation type="submission" date="2012-04" db="EMBL/GenBank/DDBJ databases">
        <title>The Genome Sequence of Saprolegnia declina VS20.</title>
        <authorList>
            <consortium name="The Broad Institute Genome Sequencing Platform"/>
            <person name="Russ C."/>
            <person name="Nusbaum C."/>
            <person name="Tyler B."/>
            <person name="van West P."/>
            <person name="Dieguez-Uribeondo J."/>
            <person name="de Bruijn I."/>
            <person name="Tripathy S."/>
            <person name="Jiang R."/>
            <person name="Young S.K."/>
            <person name="Zeng Q."/>
            <person name="Gargeya S."/>
            <person name="Fitzgerald M."/>
            <person name="Haas B."/>
            <person name="Abouelleil A."/>
            <person name="Alvarado L."/>
            <person name="Arachchi H.M."/>
            <person name="Berlin A."/>
            <person name="Chapman S.B."/>
            <person name="Goldberg J."/>
            <person name="Griggs A."/>
            <person name="Gujja S."/>
            <person name="Hansen M."/>
            <person name="Howarth C."/>
            <person name="Imamovic A."/>
            <person name="Larimer J."/>
            <person name="McCowen C."/>
            <person name="Montmayeur A."/>
            <person name="Murphy C."/>
            <person name="Neiman D."/>
            <person name="Pearson M."/>
            <person name="Priest M."/>
            <person name="Roberts A."/>
            <person name="Saif S."/>
            <person name="Shea T."/>
            <person name="Sisk P."/>
            <person name="Sykes S."/>
            <person name="Wortman J."/>
            <person name="Nusbaum C."/>
            <person name="Birren B."/>
        </authorList>
    </citation>
    <scope>NUCLEOTIDE SEQUENCE [LARGE SCALE GENOMIC DNA]</scope>
    <source>
        <strain evidence="3 4">VS20</strain>
    </source>
</reference>
<dbReference type="AlphaFoldDB" id="T0R828"/>
<accession>T0R828</accession>
<proteinExistence type="predicted"/>
<evidence type="ECO:0000256" key="1">
    <source>
        <dbReference type="SAM" id="MobiDB-lite"/>
    </source>
</evidence>
<dbReference type="Proteomes" id="UP000030762">
    <property type="component" value="Unassembled WGS sequence"/>
</dbReference>
<evidence type="ECO:0000313" key="4">
    <source>
        <dbReference type="Proteomes" id="UP000030762"/>
    </source>
</evidence>
<dbReference type="PANTHER" id="PTHR37066">
    <property type="entry name" value="HELICASE-ASSOCIATED"/>
    <property type="match status" value="1"/>
</dbReference>
<feature type="domain" description="Helicase-associated" evidence="2">
    <location>
        <begin position="247"/>
        <end position="316"/>
    </location>
</feature>
<dbReference type="EMBL" id="JH767197">
    <property type="protein sequence ID" value="EQC28238.1"/>
    <property type="molecule type" value="Genomic_DNA"/>
</dbReference>
<name>T0R828_SAPDV</name>
<evidence type="ECO:0000259" key="2">
    <source>
        <dbReference type="Pfam" id="PF03457"/>
    </source>
</evidence>
<dbReference type="InParanoid" id="T0R828"/>
<dbReference type="OMA" id="ERQNEFA"/>
<dbReference type="GeneID" id="19954788"/>
<evidence type="ECO:0000313" key="3">
    <source>
        <dbReference type="EMBL" id="EQC28238.1"/>
    </source>
</evidence>